<evidence type="ECO:0000313" key="2">
    <source>
        <dbReference type="Proteomes" id="UP000030408"/>
    </source>
</evidence>
<dbReference type="OrthoDB" id="1911337at2"/>
<sequence length="71" mass="8042">MLDKIKLLIGQPIGVAFKSGLSVSGVLCDADDNEICLLEYLYQAKFVQKYYDYELIQGIYIFPSCDNDLLN</sequence>
<protein>
    <submittedName>
        <fullName evidence="1">Uncharacterized protein</fullName>
    </submittedName>
</protein>
<organism evidence="1 2">
    <name type="scientific">Ureibacillus sinduriensis BLB-1 = JCM 15800</name>
    <dbReference type="NCBI Taxonomy" id="1384057"/>
    <lineage>
        <taxon>Bacteria</taxon>
        <taxon>Bacillati</taxon>
        <taxon>Bacillota</taxon>
        <taxon>Bacilli</taxon>
        <taxon>Bacillales</taxon>
        <taxon>Caryophanaceae</taxon>
        <taxon>Ureibacillus</taxon>
    </lineage>
</organism>
<evidence type="ECO:0000313" key="1">
    <source>
        <dbReference type="EMBL" id="KGR74691.1"/>
    </source>
</evidence>
<accession>A0A0A3HQ35</accession>
<name>A0A0A3HQ35_9BACL</name>
<proteinExistence type="predicted"/>
<comment type="caution">
    <text evidence="1">The sequence shown here is derived from an EMBL/GenBank/DDBJ whole genome shotgun (WGS) entry which is preliminary data.</text>
</comment>
<gene>
    <name evidence="1" type="ORF">CD33_16545</name>
</gene>
<reference evidence="1 2" key="1">
    <citation type="submission" date="2014-02" db="EMBL/GenBank/DDBJ databases">
        <title>Draft genome sequence of Lysinibacillus sinduriensis JCM 15800.</title>
        <authorList>
            <person name="Zhang F."/>
            <person name="Wang G."/>
            <person name="Zhang L."/>
        </authorList>
    </citation>
    <scope>NUCLEOTIDE SEQUENCE [LARGE SCALE GENOMIC DNA]</scope>
    <source>
        <strain evidence="1 2">JCM 15800</strain>
    </source>
</reference>
<dbReference type="eggNOG" id="ENOG5030BXX">
    <property type="taxonomic scope" value="Bacteria"/>
</dbReference>
<keyword evidence="2" id="KW-1185">Reference proteome</keyword>
<dbReference type="EMBL" id="JPVO01000054">
    <property type="protein sequence ID" value="KGR74691.1"/>
    <property type="molecule type" value="Genomic_DNA"/>
</dbReference>
<dbReference type="AlphaFoldDB" id="A0A0A3HQ35"/>
<dbReference type="Proteomes" id="UP000030408">
    <property type="component" value="Unassembled WGS sequence"/>
</dbReference>
<dbReference type="RefSeq" id="WP_036202172.1">
    <property type="nucleotide sequence ID" value="NZ_AVCY01000002.1"/>
</dbReference>